<evidence type="ECO:0000313" key="4">
    <source>
        <dbReference type="EMBL" id="CAJ0558007.1"/>
    </source>
</evidence>
<accession>A0AA36FNY9</accession>
<comment type="caution">
    <text evidence="4">The sequence shown here is derived from an EMBL/GenBank/DDBJ whole genome shotgun (WGS) entry which is preliminary data.</text>
</comment>
<feature type="signal peptide" evidence="3">
    <location>
        <begin position="1"/>
        <end position="16"/>
    </location>
</feature>
<feature type="region of interest" description="Disordered" evidence="1">
    <location>
        <begin position="59"/>
        <end position="78"/>
    </location>
</feature>
<protein>
    <submittedName>
        <fullName evidence="4">Uncharacterized protein</fullName>
    </submittedName>
</protein>
<evidence type="ECO:0000313" key="5">
    <source>
        <dbReference type="Proteomes" id="UP001177023"/>
    </source>
</evidence>
<organism evidence="4 5">
    <name type="scientific">Mesorhabditis spiculigera</name>
    <dbReference type="NCBI Taxonomy" id="96644"/>
    <lineage>
        <taxon>Eukaryota</taxon>
        <taxon>Metazoa</taxon>
        <taxon>Ecdysozoa</taxon>
        <taxon>Nematoda</taxon>
        <taxon>Chromadorea</taxon>
        <taxon>Rhabditida</taxon>
        <taxon>Rhabditina</taxon>
        <taxon>Rhabditomorpha</taxon>
        <taxon>Rhabditoidea</taxon>
        <taxon>Rhabditidae</taxon>
        <taxon>Mesorhabditinae</taxon>
        <taxon>Mesorhabditis</taxon>
    </lineage>
</organism>
<keyword evidence="2" id="KW-0812">Transmembrane</keyword>
<keyword evidence="5" id="KW-1185">Reference proteome</keyword>
<dbReference type="Proteomes" id="UP001177023">
    <property type="component" value="Unassembled WGS sequence"/>
</dbReference>
<dbReference type="EMBL" id="CATQJA010000177">
    <property type="protein sequence ID" value="CAJ0558007.1"/>
    <property type="molecule type" value="Genomic_DNA"/>
</dbReference>
<feature type="chain" id="PRO_5041277046" evidence="3">
    <location>
        <begin position="17"/>
        <end position="130"/>
    </location>
</feature>
<dbReference type="AlphaFoldDB" id="A0AA36FNY9"/>
<feature type="transmembrane region" description="Helical" evidence="2">
    <location>
        <begin position="26"/>
        <end position="45"/>
    </location>
</feature>
<gene>
    <name evidence="4" type="ORF">MSPICULIGERA_LOCUS750</name>
</gene>
<keyword evidence="2" id="KW-0472">Membrane</keyword>
<keyword evidence="3" id="KW-0732">Signal</keyword>
<sequence>MLTLLLLLVLNHSVMAVGADRDDADVGFDLGYAILLGGLFVLLNYQLIPRRQRKISYEEQEGFRGRKSKTSCPQKSAEGGHRISMKIFHRPEHIEALLSMFQLMALDRSNVKHWYPASVLQLVFDEDTGR</sequence>
<evidence type="ECO:0000256" key="2">
    <source>
        <dbReference type="SAM" id="Phobius"/>
    </source>
</evidence>
<feature type="non-terminal residue" evidence="4">
    <location>
        <position position="1"/>
    </location>
</feature>
<name>A0AA36FNY9_9BILA</name>
<reference evidence="4" key="1">
    <citation type="submission" date="2023-06" db="EMBL/GenBank/DDBJ databases">
        <authorList>
            <person name="Delattre M."/>
        </authorList>
    </citation>
    <scope>NUCLEOTIDE SEQUENCE</scope>
    <source>
        <strain evidence="4">AF72</strain>
    </source>
</reference>
<evidence type="ECO:0000256" key="3">
    <source>
        <dbReference type="SAM" id="SignalP"/>
    </source>
</evidence>
<keyword evidence="2" id="KW-1133">Transmembrane helix</keyword>
<proteinExistence type="predicted"/>
<evidence type="ECO:0000256" key="1">
    <source>
        <dbReference type="SAM" id="MobiDB-lite"/>
    </source>
</evidence>